<protein>
    <submittedName>
        <fullName evidence="1">Hydrolase</fullName>
    </submittedName>
</protein>
<keyword evidence="1" id="KW-0378">Hydrolase</keyword>
<evidence type="ECO:0000313" key="1">
    <source>
        <dbReference type="EMBL" id="MYL63553.1"/>
    </source>
</evidence>
<sequence>MSLFNECGKASNHSDNHCNSCICNMLRKLTAGRIVDIILSGEDFTNLVFTCFDSKTCCATFLDETSTFIADCNKIEAIRLVNG</sequence>
<gene>
    <name evidence="1" type="ORF">GLW07_09330</name>
</gene>
<dbReference type="GO" id="GO:0016787">
    <property type="term" value="F:hydrolase activity"/>
    <property type="evidence" value="ECO:0007669"/>
    <property type="project" value="UniProtKB-KW"/>
</dbReference>
<reference evidence="1 2" key="1">
    <citation type="submission" date="2019-11" db="EMBL/GenBank/DDBJ databases">
        <title>Genome sequences of 17 halophilic strains isolated from different environments.</title>
        <authorList>
            <person name="Furrow R.E."/>
        </authorList>
    </citation>
    <scope>NUCLEOTIDE SEQUENCE [LARGE SCALE GENOMIC DNA]</scope>
    <source>
        <strain evidence="1 2">22506_14_FS</strain>
    </source>
</reference>
<organism evidence="1 2">
    <name type="scientific">Guptibacillus hwajinpoensis</name>
    <dbReference type="NCBI Taxonomy" id="208199"/>
    <lineage>
        <taxon>Bacteria</taxon>
        <taxon>Bacillati</taxon>
        <taxon>Bacillota</taxon>
        <taxon>Bacilli</taxon>
        <taxon>Bacillales</taxon>
        <taxon>Guptibacillaceae</taxon>
        <taxon>Guptibacillus</taxon>
    </lineage>
</organism>
<proteinExistence type="predicted"/>
<dbReference type="Proteomes" id="UP000447833">
    <property type="component" value="Unassembled WGS sequence"/>
</dbReference>
<dbReference type="EMBL" id="WMEY01000003">
    <property type="protein sequence ID" value="MYL63553.1"/>
    <property type="molecule type" value="Genomic_DNA"/>
</dbReference>
<comment type="caution">
    <text evidence="1">The sequence shown here is derived from an EMBL/GenBank/DDBJ whole genome shotgun (WGS) entry which is preliminary data.</text>
</comment>
<name>A0A845EYF0_9BACL</name>
<dbReference type="AlphaFoldDB" id="A0A845EYF0"/>
<accession>A0A845EYF0</accession>
<dbReference type="RefSeq" id="WP_098443168.1">
    <property type="nucleotide sequence ID" value="NZ_WMEY01000003.1"/>
</dbReference>
<evidence type="ECO:0000313" key="2">
    <source>
        <dbReference type="Proteomes" id="UP000447833"/>
    </source>
</evidence>